<keyword evidence="3 4" id="KW-0378">Hydrolase</keyword>
<evidence type="ECO:0000256" key="2">
    <source>
        <dbReference type="ARBA" id="ARBA00010515"/>
    </source>
</evidence>
<name>A0AAE1D7J2_9GAST</name>
<dbReference type="InterPro" id="IPR050309">
    <property type="entry name" value="Type-B_Carboxylest/Lipase"/>
</dbReference>
<accession>A0AAE1D7J2</accession>
<dbReference type="InterPro" id="IPR019826">
    <property type="entry name" value="Carboxylesterase_B_AS"/>
</dbReference>
<dbReference type="PROSITE" id="PS00941">
    <property type="entry name" value="CARBOXYLESTERASE_B_2"/>
    <property type="match status" value="1"/>
</dbReference>
<dbReference type="InterPro" id="IPR029058">
    <property type="entry name" value="AB_hydrolase_fold"/>
</dbReference>
<dbReference type="Proteomes" id="UP001283361">
    <property type="component" value="Unassembled WGS sequence"/>
</dbReference>
<evidence type="ECO:0000259" key="5">
    <source>
        <dbReference type="Pfam" id="PF00135"/>
    </source>
</evidence>
<evidence type="ECO:0000313" key="7">
    <source>
        <dbReference type="Proteomes" id="UP001283361"/>
    </source>
</evidence>
<dbReference type="GO" id="GO:0016787">
    <property type="term" value="F:hydrolase activity"/>
    <property type="evidence" value="ECO:0007669"/>
    <property type="project" value="UniProtKB-KW"/>
</dbReference>
<evidence type="ECO:0000256" key="3">
    <source>
        <dbReference type="ARBA" id="ARBA00022801"/>
    </source>
</evidence>
<dbReference type="Gene3D" id="3.40.50.1820">
    <property type="entry name" value="alpha/beta hydrolase"/>
    <property type="match status" value="1"/>
</dbReference>
<dbReference type="InterPro" id="IPR019819">
    <property type="entry name" value="Carboxylesterase_B_CS"/>
</dbReference>
<gene>
    <name evidence="6" type="ORF">RRG08_062177</name>
</gene>
<keyword evidence="7" id="KW-1185">Reference proteome</keyword>
<comment type="similarity">
    <text evidence="1 4">Belongs to the type-B carboxylesterase/lipase family.</text>
</comment>
<dbReference type="PANTHER" id="PTHR11559">
    <property type="entry name" value="CARBOXYLESTERASE"/>
    <property type="match status" value="1"/>
</dbReference>
<reference evidence="6" key="1">
    <citation type="journal article" date="2023" name="G3 (Bethesda)">
        <title>A reference genome for the long-term kleptoplast-retaining sea slug Elysia crispata morphotype clarki.</title>
        <authorList>
            <person name="Eastman K.E."/>
            <person name="Pendleton A.L."/>
            <person name="Shaikh M.A."/>
            <person name="Suttiyut T."/>
            <person name="Ogas R."/>
            <person name="Tomko P."/>
            <person name="Gavelis G."/>
            <person name="Widhalm J.R."/>
            <person name="Wisecaver J.H."/>
        </authorList>
    </citation>
    <scope>NUCLEOTIDE SEQUENCE</scope>
    <source>
        <strain evidence="6">ECLA1</strain>
    </source>
</reference>
<dbReference type="InterPro" id="IPR002168">
    <property type="entry name" value="Lipase_GDXG_HIS_AS"/>
</dbReference>
<comment type="caution">
    <text evidence="6">The sequence shown here is derived from an EMBL/GenBank/DDBJ whole genome shotgun (WGS) entry which is preliminary data.</text>
</comment>
<organism evidence="6 7">
    <name type="scientific">Elysia crispata</name>
    <name type="common">lettuce slug</name>
    <dbReference type="NCBI Taxonomy" id="231223"/>
    <lineage>
        <taxon>Eukaryota</taxon>
        <taxon>Metazoa</taxon>
        <taxon>Spiralia</taxon>
        <taxon>Lophotrochozoa</taxon>
        <taxon>Mollusca</taxon>
        <taxon>Gastropoda</taxon>
        <taxon>Heterobranchia</taxon>
        <taxon>Euthyneura</taxon>
        <taxon>Panpulmonata</taxon>
        <taxon>Sacoglossa</taxon>
        <taxon>Placobranchoidea</taxon>
        <taxon>Plakobranchidae</taxon>
        <taxon>Elysia</taxon>
    </lineage>
</organism>
<proteinExistence type="inferred from homology"/>
<protein>
    <recommendedName>
        <fullName evidence="4">Carboxylic ester hydrolase</fullName>
        <ecNumber evidence="4">3.1.1.-</ecNumber>
    </recommendedName>
</protein>
<dbReference type="InterPro" id="IPR002018">
    <property type="entry name" value="CarbesteraseB"/>
</dbReference>
<dbReference type="PROSITE" id="PS01173">
    <property type="entry name" value="LIPASE_GDXG_HIS"/>
    <property type="match status" value="1"/>
</dbReference>
<dbReference type="EC" id="3.1.1.-" evidence="4"/>
<dbReference type="EMBL" id="JAWDGP010005094">
    <property type="protein sequence ID" value="KAK3759645.1"/>
    <property type="molecule type" value="Genomic_DNA"/>
</dbReference>
<dbReference type="PROSITE" id="PS00122">
    <property type="entry name" value="CARBOXYLESTERASE_B_1"/>
    <property type="match status" value="1"/>
</dbReference>
<feature type="domain" description="Carboxylesterase type B" evidence="5">
    <location>
        <begin position="144"/>
        <end position="213"/>
    </location>
</feature>
<dbReference type="SUPFAM" id="SSF53474">
    <property type="entry name" value="alpha/beta-Hydrolases"/>
    <property type="match status" value="1"/>
</dbReference>
<sequence>MISSPVTGQTASTVLANTTAGTIRGRVDYSAEPIIFRYLGVPLATPPVDDLRFQPPKPPESWSAVRDAFSVSPQCWQPYFAALTNTLSDSEDCLYLNIYTPTRDSSAGLLPVMVWIHGGGYFLGTASTYNGTRLARQARKIPPCRGTMNLLDQIEALKWVRDNIANFGGDPNSVTIFGQSAGAGSVSLLVLSPLAKDLFHRAIMESGASLAPCGRAHEKVPKLGGAQALFWLGRSQLGSTQDLGMGAAHEIVPDKCPAGTKKM</sequence>
<comment type="similarity">
    <text evidence="2">Belongs to the 'GDXG' lipolytic enzyme family.</text>
</comment>
<evidence type="ECO:0000313" key="6">
    <source>
        <dbReference type="EMBL" id="KAK3759645.1"/>
    </source>
</evidence>
<dbReference type="AlphaFoldDB" id="A0AAE1D7J2"/>
<dbReference type="Pfam" id="PF00135">
    <property type="entry name" value="COesterase"/>
    <property type="match status" value="2"/>
</dbReference>
<evidence type="ECO:0000256" key="1">
    <source>
        <dbReference type="ARBA" id="ARBA00005964"/>
    </source>
</evidence>
<feature type="domain" description="Carboxylesterase type B" evidence="5">
    <location>
        <begin position="16"/>
        <end position="137"/>
    </location>
</feature>
<evidence type="ECO:0000256" key="4">
    <source>
        <dbReference type="RuleBase" id="RU361235"/>
    </source>
</evidence>